<dbReference type="SUPFAM" id="SSF51735">
    <property type="entry name" value="NAD(P)-binding Rossmann-fold domains"/>
    <property type="match status" value="1"/>
</dbReference>
<sequence length="117" mass="12553">MLAMGGFGYLGIDHRGDPDTACNNNPSVLLQITPQSTRTAAVSGGLTIGNTSASQSANFVPRLPPLEYADIHSSLRYCVQYLEIMPTILITGGHGFIGSHVAQRFFGLDGYFVKMSM</sequence>
<dbReference type="AlphaFoldDB" id="A0A9P5XFC7"/>
<keyword evidence="2" id="KW-1185">Reference proteome</keyword>
<protein>
    <submittedName>
        <fullName evidence="1">Uncharacterized protein</fullName>
    </submittedName>
</protein>
<proteinExistence type="predicted"/>
<accession>A0A9P5XFC7</accession>
<name>A0A9P5XFC7_9AGAR</name>
<dbReference type="Proteomes" id="UP000807342">
    <property type="component" value="Unassembled WGS sequence"/>
</dbReference>
<dbReference type="EMBL" id="MU151151">
    <property type="protein sequence ID" value="KAF9448766.1"/>
    <property type="molecule type" value="Genomic_DNA"/>
</dbReference>
<reference evidence="1" key="1">
    <citation type="submission" date="2020-11" db="EMBL/GenBank/DDBJ databases">
        <authorList>
            <consortium name="DOE Joint Genome Institute"/>
            <person name="Ahrendt S."/>
            <person name="Riley R."/>
            <person name="Andreopoulos W."/>
            <person name="Labutti K."/>
            <person name="Pangilinan J."/>
            <person name="Ruiz-Duenas F.J."/>
            <person name="Barrasa J.M."/>
            <person name="Sanchez-Garcia M."/>
            <person name="Camarero S."/>
            <person name="Miyauchi S."/>
            <person name="Serrano A."/>
            <person name="Linde D."/>
            <person name="Babiker R."/>
            <person name="Drula E."/>
            <person name="Ayuso-Fernandez I."/>
            <person name="Pacheco R."/>
            <person name="Padilla G."/>
            <person name="Ferreira P."/>
            <person name="Barriuso J."/>
            <person name="Kellner H."/>
            <person name="Castanera R."/>
            <person name="Alfaro M."/>
            <person name="Ramirez L."/>
            <person name="Pisabarro A.G."/>
            <person name="Kuo A."/>
            <person name="Tritt A."/>
            <person name="Lipzen A."/>
            <person name="He G."/>
            <person name="Yan M."/>
            <person name="Ng V."/>
            <person name="Cullen D."/>
            <person name="Martin F."/>
            <person name="Rosso M.-N."/>
            <person name="Henrissat B."/>
            <person name="Hibbett D."/>
            <person name="Martinez A.T."/>
            <person name="Grigoriev I.V."/>
        </authorList>
    </citation>
    <scope>NUCLEOTIDE SEQUENCE</scope>
    <source>
        <strain evidence="1">MF-IS2</strain>
    </source>
</reference>
<evidence type="ECO:0000313" key="2">
    <source>
        <dbReference type="Proteomes" id="UP000807342"/>
    </source>
</evidence>
<organism evidence="1 2">
    <name type="scientific">Macrolepiota fuliginosa MF-IS2</name>
    <dbReference type="NCBI Taxonomy" id="1400762"/>
    <lineage>
        <taxon>Eukaryota</taxon>
        <taxon>Fungi</taxon>
        <taxon>Dikarya</taxon>
        <taxon>Basidiomycota</taxon>
        <taxon>Agaricomycotina</taxon>
        <taxon>Agaricomycetes</taxon>
        <taxon>Agaricomycetidae</taxon>
        <taxon>Agaricales</taxon>
        <taxon>Agaricineae</taxon>
        <taxon>Agaricaceae</taxon>
        <taxon>Macrolepiota</taxon>
    </lineage>
</organism>
<gene>
    <name evidence="1" type="ORF">P691DRAFT_759662</name>
</gene>
<evidence type="ECO:0000313" key="1">
    <source>
        <dbReference type="EMBL" id="KAF9448766.1"/>
    </source>
</evidence>
<dbReference type="InterPro" id="IPR036291">
    <property type="entry name" value="NAD(P)-bd_dom_sf"/>
</dbReference>
<comment type="caution">
    <text evidence="1">The sequence shown here is derived from an EMBL/GenBank/DDBJ whole genome shotgun (WGS) entry which is preliminary data.</text>
</comment>